<dbReference type="Proteomes" id="UP000798662">
    <property type="component" value="Chromosome 3"/>
</dbReference>
<gene>
    <name evidence="1" type="ORF">I4F81_012412</name>
</gene>
<comment type="caution">
    <text evidence="1">The sequence shown here is derived from an EMBL/GenBank/DDBJ whole genome shotgun (WGS) entry which is preliminary data.</text>
</comment>
<proteinExistence type="predicted"/>
<organism evidence="1 2">
    <name type="scientific">Pyropia yezoensis</name>
    <name type="common">Susabi-nori</name>
    <name type="synonym">Porphyra yezoensis</name>
    <dbReference type="NCBI Taxonomy" id="2788"/>
    <lineage>
        <taxon>Eukaryota</taxon>
        <taxon>Rhodophyta</taxon>
        <taxon>Bangiophyceae</taxon>
        <taxon>Bangiales</taxon>
        <taxon>Bangiaceae</taxon>
        <taxon>Pyropia</taxon>
    </lineage>
</organism>
<protein>
    <submittedName>
        <fullName evidence="1">Uncharacterized protein</fullName>
    </submittedName>
</protein>
<dbReference type="EMBL" id="CM020620">
    <property type="protein sequence ID" value="KAK1869947.1"/>
    <property type="molecule type" value="Genomic_DNA"/>
</dbReference>
<evidence type="ECO:0000313" key="1">
    <source>
        <dbReference type="EMBL" id="KAK1869947.1"/>
    </source>
</evidence>
<reference evidence="1" key="1">
    <citation type="submission" date="2019-11" db="EMBL/GenBank/DDBJ databases">
        <title>Nori genome reveals adaptations in red seaweeds to the harsh intertidal environment.</title>
        <authorList>
            <person name="Wang D."/>
            <person name="Mao Y."/>
        </authorList>
    </citation>
    <scope>NUCLEOTIDE SEQUENCE</scope>
    <source>
        <tissue evidence="1">Gametophyte</tissue>
    </source>
</reference>
<evidence type="ECO:0000313" key="2">
    <source>
        <dbReference type="Proteomes" id="UP000798662"/>
    </source>
</evidence>
<name>A0ACC3CIF1_PYRYE</name>
<accession>A0ACC3CIF1</accession>
<keyword evidence="2" id="KW-1185">Reference proteome</keyword>
<sequence>MATPPPPLGVGPAPPHPATPPPPQESPPLSPSSGARLPPPPPGTSPTWPARLLRATRRPVFILSALAVTSALVPAGGPSRRRLRRAPPGSVILDLDLDATAIVERRSPSSTLARALATAPADGGASPPPAELPLAGVLAALSTAAGDPRVGGLVIRGVDGLAPVGLPGVADIAAGVRAFREGLDGGRPVVHHAAGGFGVSGTVPYMLAAAASKVLVAPSAVVSVPGLAAPALFLRDALAAAGVSAVVVKRGKYKNAANGLTEAGYTDAHREATAALLSDWMRQVVGAVVAGDRVIGTGGAAAVRAAMDTAPLSAAAAVDAGLVDGTAWRDEVPDVVGAALSAREAARPAALAAAVVEWAAARAALVGMAAHYGEAMASVMSEKRGAPVAGDAAALTPVVDGVELAAALRRMLDAHLRWMEAGGGLPAATPDAASTGRRGVHPRPRLTGWDARARTDWVAEYRAVSWLRRWAGEEGEVPKDLAAGGPIATVLAFFTLLTDKGDDARLLLPSRRDGPVEAVTAGLAARRDAALASGDVGGAATGGSDEGEITAASSAAAVKPPGGGPFRRHVRLSDYLAETIAEQREEDAAATAAVPLINSLRHLSGLPPLPVRPGVLQRLADWMGGTTATKEDGAIRSADAAPGIDAIVLRVDSPGGDVVGSSVAARAVAEASKPVVASYGAVCASGGVYLSAPADAIVAAPGTVTGSIGVILARPDASAAFARAGIRADVVAEGAAAADAAGGVASLGLPWGEATLARVDGLVDDMYRGFVEVVASGRDLPPDTVDALGQGRVWTGEAALARGLVDELGGLDAAVATAARLVGERRAAAEEEAEGRTATAAALSVDGKTTTAAGGRGRVNRLEDGRLDARTWPPPPGADGHPLWRLARAVGLLPSDTAIDDQGDPVGAGRRLGPGEMPPPAWPTPGGGGGEGLAAALGGVATAAVAGVWSAVMGGCPPASMAGVADAASGDAAPLFADATAPVGPPIGGK</sequence>